<dbReference type="AlphaFoldDB" id="A0A916UDC7"/>
<organism evidence="2 3">
    <name type="scientific">Undibacterium terreum</name>
    <dbReference type="NCBI Taxonomy" id="1224302"/>
    <lineage>
        <taxon>Bacteria</taxon>
        <taxon>Pseudomonadati</taxon>
        <taxon>Pseudomonadota</taxon>
        <taxon>Betaproteobacteria</taxon>
        <taxon>Burkholderiales</taxon>
        <taxon>Oxalobacteraceae</taxon>
        <taxon>Undibacterium</taxon>
    </lineage>
</organism>
<comment type="caution">
    <text evidence="2">The sequence shown here is derived from an EMBL/GenBank/DDBJ whole genome shotgun (WGS) entry which is preliminary data.</text>
</comment>
<dbReference type="PANTHER" id="PTHR43317">
    <property type="entry name" value="THERMOSPERMINE SYNTHASE ACAULIS5"/>
    <property type="match status" value="1"/>
</dbReference>
<evidence type="ECO:0000256" key="1">
    <source>
        <dbReference type="ARBA" id="ARBA00023115"/>
    </source>
</evidence>
<dbReference type="RefSeq" id="WP_188565199.1">
    <property type="nucleotide sequence ID" value="NZ_BMED01000001.1"/>
</dbReference>
<proteinExistence type="predicted"/>
<reference evidence="2" key="2">
    <citation type="submission" date="2020-09" db="EMBL/GenBank/DDBJ databases">
        <authorList>
            <person name="Sun Q."/>
            <person name="Zhou Y."/>
        </authorList>
    </citation>
    <scope>NUCLEOTIDE SEQUENCE</scope>
    <source>
        <strain evidence="2">CGMCC 1.10998</strain>
    </source>
</reference>
<dbReference type="InterPro" id="IPR029063">
    <property type="entry name" value="SAM-dependent_MTases_sf"/>
</dbReference>
<gene>
    <name evidence="2" type="ORF">GCM10011396_13980</name>
</gene>
<dbReference type="SUPFAM" id="SSF53335">
    <property type="entry name" value="S-adenosyl-L-methionine-dependent methyltransferases"/>
    <property type="match status" value="1"/>
</dbReference>
<dbReference type="EMBL" id="BMED01000001">
    <property type="protein sequence ID" value="GGC68103.1"/>
    <property type="molecule type" value="Genomic_DNA"/>
</dbReference>
<dbReference type="Gene3D" id="3.40.50.150">
    <property type="entry name" value="Vaccinia Virus protein VP39"/>
    <property type="match status" value="1"/>
</dbReference>
<keyword evidence="1" id="KW-0620">Polyamine biosynthesis</keyword>
<reference evidence="2" key="1">
    <citation type="journal article" date="2014" name="Int. J. Syst. Evol. Microbiol.">
        <title>Complete genome sequence of Corynebacterium casei LMG S-19264T (=DSM 44701T), isolated from a smear-ripened cheese.</title>
        <authorList>
            <consortium name="US DOE Joint Genome Institute (JGI-PGF)"/>
            <person name="Walter F."/>
            <person name="Albersmeier A."/>
            <person name="Kalinowski J."/>
            <person name="Ruckert C."/>
        </authorList>
    </citation>
    <scope>NUCLEOTIDE SEQUENCE</scope>
    <source>
        <strain evidence="2">CGMCC 1.10998</strain>
    </source>
</reference>
<evidence type="ECO:0000313" key="3">
    <source>
        <dbReference type="Proteomes" id="UP000637423"/>
    </source>
</evidence>
<accession>A0A916UDC7</accession>
<dbReference type="CDD" id="cd02440">
    <property type="entry name" value="AdoMet_MTases"/>
    <property type="match status" value="1"/>
</dbReference>
<protein>
    <submittedName>
        <fullName evidence="2">Spermidine synthase</fullName>
    </submittedName>
</protein>
<sequence length="258" mass="29011">MLNGFDELAEQSVSGKPFVHKSRRTVSLLFDVSAIQSEMHLDYPDHLTLAYTKAMMGFLLFNSEPQLIAMIGLGGGSLTKYCYNHLPLASIVVVDNDPRVIALRDSFCIPEDDARLQVLCQDGVEMVAQADAAYDVLIVDGFDRHGQPPPLCSQTFYDACFQSMKEDGILVVNLLGEKQDMELYVDRIRRSFDEAVLAIDVPDSNNKIVFACKGTLLDIPDQQIIDRLRLLEPQHDVALRLTAQNLLQQRRNNWQPVD</sequence>
<dbReference type="Pfam" id="PF01564">
    <property type="entry name" value="Spermine_synth"/>
    <property type="match status" value="1"/>
</dbReference>
<dbReference type="PANTHER" id="PTHR43317:SF1">
    <property type="entry name" value="THERMOSPERMINE SYNTHASE ACAULIS5"/>
    <property type="match status" value="1"/>
</dbReference>
<evidence type="ECO:0000313" key="2">
    <source>
        <dbReference type="EMBL" id="GGC68103.1"/>
    </source>
</evidence>
<dbReference type="Proteomes" id="UP000637423">
    <property type="component" value="Unassembled WGS sequence"/>
</dbReference>
<keyword evidence="3" id="KW-1185">Reference proteome</keyword>
<dbReference type="GO" id="GO:0006596">
    <property type="term" value="P:polyamine biosynthetic process"/>
    <property type="evidence" value="ECO:0007669"/>
    <property type="project" value="UniProtKB-KW"/>
</dbReference>
<name>A0A916UDC7_9BURK</name>